<name>A0ABU3SVY2_9ALTE</name>
<evidence type="ECO:0000313" key="2">
    <source>
        <dbReference type="Proteomes" id="UP001247805"/>
    </source>
</evidence>
<dbReference type="EMBL" id="JAWDIO010000002">
    <property type="protein sequence ID" value="MDU0354178.1"/>
    <property type="molecule type" value="Genomic_DNA"/>
</dbReference>
<keyword evidence="2" id="KW-1185">Reference proteome</keyword>
<dbReference type="Proteomes" id="UP001247805">
    <property type="component" value="Unassembled WGS sequence"/>
</dbReference>
<evidence type="ECO:0000313" key="1">
    <source>
        <dbReference type="EMBL" id="MDU0354178.1"/>
    </source>
</evidence>
<reference evidence="1 2" key="1">
    <citation type="submission" date="2023-10" db="EMBL/GenBank/DDBJ databases">
        <title>Glaciecola aquimarina strain GGW-M5 nov., isolated from a coastal seawater.</title>
        <authorList>
            <person name="Bayburt H."/>
            <person name="Kim J.M."/>
            <person name="Choi B.J."/>
            <person name="Jeon C.O."/>
        </authorList>
    </citation>
    <scope>NUCLEOTIDE SEQUENCE [LARGE SCALE GENOMIC DNA]</scope>
    <source>
        <strain evidence="1 2">KCTC 32108</strain>
    </source>
</reference>
<sequence>MNFSRTFITANKLPELDVWTPPTYTADSIDSNKMSPYIELGLIEVKVYCGNQLA</sequence>
<proteinExistence type="predicted"/>
<protein>
    <recommendedName>
        <fullName evidence="3">Neurotransmitter-gated ion-channel ligand-binding domain-containing protein</fullName>
    </recommendedName>
</protein>
<accession>A0ABU3SVY2</accession>
<gene>
    <name evidence="1" type="ORF">RS130_09755</name>
</gene>
<organism evidence="1 2">
    <name type="scientific">Paraglaciecola aquimarina</name>
    <dbReference type="NCBI Taxonomy" id="1235557"/>
    <lineage>
        <taxon>Bacteria</taxon>
        <taxon>Pseudomonadati</taxon>
        <taxon>Pseudomonadota</taxon>
        <taxon>Gammaproteobacteria</taxon>
        <taxon>Alteromonadales</taxon>
        <taxon>Alteromonadaceae</taxon>
        <taxon>Paraglaciecola</taxon>
    </lineage>
</organism>
<dbReference type="RefSeq" id="WP_316025796.1">
    <property type="nucleotide sequence ID" value="NZ_JAWDIO010000002.1"/>
</dbReference>
<comment type="caution">
    <text evidence="1">The sequence shown here is derived from an EMBL/GenBank/DDBJ whole genome shotgun (WGS) entry which is preliminary data.</text>
</comment>
<evidence type="ECO:0008006" key="3">
    <source>
        <dbReference type="Google" id="ProtNLM"/>
    </source>
</evidence>